<comment type="caution">
    <text evidence="4">The sequence shown here is derived from an EMBL/GenBank/DDBJ whole genome shotgun (WGS) entry which is preliminary data.</text>
</comment>
<proteinExistence type="predicted"/>
<dbReference type="EMBL" id="JASEJX010000030">
    <property type="protein sequence ID" value="KAK4511585.1"/>
    <property type="molecule type" value="Genomic_DNA"/>
</dbReference>
<gene>
    <name evidence="4" type="ORF">ATC70_012801</name>
</gene>
<feature type="compositionally biased region" description="Polar residues" evidence="2">
    <location>
        <begin position="768"/>
        <end position="783"/>
    </location>
</feature>
<evidence type="ECO:0000256" key="1">
    <source>
        <dbReference type="PROSITE-ProRule" id="PRU00168"/>
    </source>
</evidence>
<protein>
    <recommendedName>
        <fullName evidence="3">Ras-GEF domain-containing protein</fullName>
    </recommendedName>
</protein>
<accession>A0AAN7D9L9</accession>
<feature type="region of interest" description="Disordered" evidence="2">
    <location>
        <begin position="414"/>
        <end position="441"/>
    </location>
</feature>
<reference evidence="4 5" key="1">
    <citation type="submission" date="2022-11" db="EMBL/GenBank/DDBJ databases">
        <title>Mucor velutinosus strain NIH1002 WGS.</title>
        <authorList>
            <person name="Subramanian P."/>
            <person name="Mullikin J.C."/>
            <person name="Segre J.A."/>
            <person name="Zelazny A.M."/>
        </authorList>
    </citation>
    <scope>NUCLEOTIDE SEQUENCE [LARGE SCALE GENOMIC DNA]</scope>
    <source>
        <strain evidence="4 5">NIH1002</strain>
    </source>
</reference>
<dbReference type="GeneID" id="89956487"/>
<dbReference type="GO" id="GO:0005085">
    <property type="term" value="F:guanyl-nucleotide exchange factor activity"/>
    <property type="evidence" value="ECO:0007669"/>
    <property type="project" value="UniProtKB-KW"/>
</dbReference>
<dbReference type="Pfam" id="PF00617">
    <property type="entry name" value="RasGEF"/>
    <property type="match status" value="1"/>
</dbReference>
<feature type="region of interest" description="Disordered" evidence="2">
    <location>
        <begin position="820"/>
        <end position="854"/>
    </location>
</feature>
<dbReference type="RefSeq" id="XP_064678251.1">
    <property type="nucleotide sequence ID" value="XM_064831971.1"/>
</dbReference>
<dbReference type="GO" id="GO:0007264">
    <property type="term" value="P:small GTPase-mediated signal transduction"/>
    <property type="evidence" value="ECO:0007669"/>
    <property type="project" value="InterPro"/>
</dbReference>
<dbReference type="Proteomes" id="UP001304243">
    <property type="component" value="Unassembled WGS sequence"/>
</dbReference>
<dbReference type="InterPro" id="IPR023578">
    <property type="entry name" value="Ras_GEF_dom_sf"/>
</dbReference>
<feature type="compositionally biased region" description="Acidic residues" evidence="2">
    <location>
        <begin position="751"/>
        <end position="760"/>
    </location>
</feature>
<feature type="compositionally biased region" description="Acidic residues" evidence="2">
    <location>
        <begin position="467"/>
        <end position="484"/>
    </location>
</feature>
<keyword evidence="1" id="KW-0344">Guanine-nucleotide releasing factor</keyword>
<feature type="domain" description="Ras-GEF" evidence="3">
    <location>
        <begin position="89"/>
        <end position="348"/>
    </location>
</feature>
<feature type="region of interest" description="Disordered" evidence="2">
    <location>
        <begin position="621"/>
        <end position="791"/>
    </location>
</feature>
<feature type="compositionally biased region" description="Low complexity" evidence="2">
    <location>
        <begin position="656"/>
        <end position="675"/>
    </location>
</feature>
<evidence type="ECO:0000313" key="5">
    <source>
        <dbReference type="Proteomes" id="UP001304243"/>
    </source>
</evidence>
<dbReference type="InterPro" id="IPR001895">
    <property type="entry name" value="RASGEF_cat_dom"/>
</dbReference>
<keyword evidence="5" id="KW-1185">Reference proteome</keyword>
<evidence type="ECO:0000313" key="4">
    <source>
        <dbReference type="EMBL" id="KAK4511585.1"/>
    </source>
</evidence>
<name>A0AAN7D9L9_9FUNG</name>
<dbReference type="SUPFAM" id="SSF48366">
    <property type="entry name" value="Ras GEF"/>
    <property type="match status" value="1"/>
</dbReference>
<feature type="compositionally biased region" description="Basic and acidic residues" evidence="2">
    <location>
        <begin position="621"/>
        <end position="636"/>
    </location>
</feature>
<dbReference type="SMART" id="SM00147">
    <property type="entry name" value="RasGEF"/>
    <property type="match status" value="1"/>
</dbReference>
<evidence type="ECO:0000259" key="3">
    <source>
        <dbReference type="PROSITE" id="PS50009"/>
    </source>
</evidence>
<dbReference type="Gene3D" id="1.10.840.10">
    <property type="entry name" value="Ras guanine-nucleotide exchange factors catalytic domain"/>
    <property type="match status" value="1"/>
</dbReference>
<dbReference type="PROSITE" id="PS50009">
    <property type="entry name" value="RASGEF_CAT"/>
    <property type="match status" value="1"/>
</dbReference>
<dbReference type="AlphaFoldDB" id="A0AAN7D9L9"/>
<evidence type="ECO:0000256" key="2">
    <source>
        <dbReference type="SAM" id="MobiDB-lite"/>
    </source>
</evidence>
<feature type="region of interest" description="Disordered" evidence="2">
    <location>
        <begin position="457"/>
        <end position="502"/>
    </location>
</feature>
<organism evidence="4 5">
    <name type="scientific">Mucor velutinosus</name>
    <dbReference type="NCBI Taxonomy" id="708070"/>
    <lineage>
        <taxon>Eukaryota</taxon>
        <taxon>Fungi</taxon>
        <taxon>Fungi incertae sedis</taxon>
        <taxon>Mucoromycota</taxon>
        <taxon>Mucoromycotina</taxon>
        <taxon>Mucoromycetes</taxon>
        <taxon>Mucorales</taxon>
        <taxon>Mucorineae</taxon>
        <taxon>Mucoraceae</taxon>
        <taxon>Mucor</taxon>
    </lineage>
</organism>
<feature type="compositionally biased region" description="Basic residues" evidence="2">
    <location>
        <begin position="841"/>
        <end position="854"/>
    </location>
</feature>
<sequence>MASMANHQVDTNSGLPVIPLSPIAQSYIICSNALNLATEKLTEAKKANPPVQVGVLRGLLETSKVEAHRLNSLTRKMQSVEAATALFWDSDALARQIAVIDCQLYGNAFLDKRSLSQLDQEQTKLVHLVDFHHYLSHSVAHQLIYWAELVSNSELAAEVVPPVHPTKDSLVTHFVRVAYLLLHAYRDFSGFAAIIRALTFPEVRRLNKKLWHNCSSRTKDMFRELANMVSPSKNYAAYQVALRSKLELYVQGHGSMMIAVPWIQPHLLSIRSIVTAYTAGDNEDQMSLGDIVLSAPGARKLNMELSILELCQQNNCSSDFSLQDILSTGGFYQLKPNNKRASMAASATKAIHIEGLRAAVIPVANLNHLAPGEQLTHHWLVSRVYLRKDQLINESIEVEPLKAGETITCDSDEFEETRFVQPPVSRATSRRTSFVPPDKQDQEQYMEQELVDMSVKTVPSSQAAEDVGNEDDEDENDDSSDEGGLDATHKATESNETANTPLVDPVQEVIAEHEVTPHSVTTEATVAHVTGENPAAAAVAAVAAAAVVPEESQSAKVQQDDLVEIIVGQEQAFQEVDPLSVELMDVEPQPAESKVVGLQSMEPVAVELKDVEPKQVELKEVEKSVDITEEEQKQNEQTEPVHQQEPGSLKPDSNETKATLASSTVSSSNSTSASKQKSRLSPTAPEFVPGSSNYGQPKKTESIATSTTEEKWCGYPTQEEDEIATLATNTESEKWVGYPVPADKQAVAQQPDEEEEEEDEVWKGYPGPNSSTDSPRRASSQSETSEEWKGYQATKMEATWQRESALKVQEHEWQGYALETLDEDELDSSTMMDGEFEKSRQARGHKQHGKKMAF</sequence>
<dbReference type="InterPro" id="IPR036964">
    <property type="entry name" value="RASGEF_cat_dom_sf"/>
</dbReference>